<evidence type="ECO:0000259" key="14">
    <source>
        <dbReference type="PROSITE" id="PS50003"/>
    </source>
</evidence>
<dbReference type="GO" id="GO:0005783">
    <property type="term" value="C:endoplasmic reticulum"/>
    <property type="evidence" value="ECO:0007669"/>
    <property type="project" value="UniProtKB-SubCell"/>
</dbReference>
<gene>
    <name evidence="16" type="ORF">CHIRRI_LOCUS2718</name>
</gene>
<dbReference type="InterPro" id="IPR023393">
    <property type="entry name" value="START-like_dom_sf"/>
</dbReference>
<evidence type="ECO:0000256" key="13">
    <source>
        <dbReference type="SAM" id="MobiDB-lite"/>
    </source>
</evidence>
<feature type="region of interest" description="Disordered" evidence="13">
    <location>
        <begin position="251"/>
        <end position="270"/>
    </location>
</feature>
<dbReference type="PANTHER" id="PTHR19308">
    <property type="entry name" value="PHOSPHATIDYLCHOLINE TRANSFER PROTEIN"/>
    <property type="match status" value="1"/>
</dbReference>
<dbReference type="Pfam" id="PF00169">
    <property type="entry name" value="PH"/>
    <property type="match status" value="1"/>
</dbReference>
<evidence type="ECO:0000256" key="3">
    <source>
        <dbReference type="ARBA" id="ARBA00004496"/>
    </source>
</evidence>
<dbReference type="SMART" id="SM00233">
    <property type="entry name" value="PH"/>
    <property type="match status" value="1"/>
</dbReference>
<reference evidence="16" key="2">
    <citation type="submission" date="2022-10" db="EMBL/GenBank/DDBJ databases">
        <authorList>
            <consortium name="ENA_rothamsted_submissions"/>
            <consortium name="culmorum"/>
            <person name="King R."/>
        </authorList>
    </citation>
    <scope>NUCLEOTIDE SEQUENCE</scope>
</reference>
<dbReference type="SMART" id="SM00234">
    <property type="entry name" value="START"/>
    <property type="match status" value="1"/>
</dbReference>
<dbReference type="CDD" id="cd08872">
    <property type="entry name" value="START_STARD11-like"/>
    <property type="match status" value="1"/>
</dbReference>
<dbReference type="InterPro" id="IPR002913">
    <property type="entry name" value="START_lipid-bd_dom"/>
</dbReference>
<dbReference type="InterPro" id="IPR041952">
    <property type="entry name" value="STARD11_START"/>
</dbReference>
<dbReference type="Pfam" id="PF01852">
    <property type="entry name" value="START"/>
    <property type="match status" value="1"/>
</dbReference>
<evidence type="ECO:0000256" key="5">
    <source>
        <dbReference type="ARBA" id="ARBA00021440"/>
    </source>
</evidence>
<protein>
    <recommendedName>
        <fullName evidence="5">Ceramide transfer protein</fullName>
    </recommendedName>
    <alternativeName>
        <fullName evidence="12">Collagen type IV alpha-3-binding protein</fullName>
    </alternativeName>
</protein>
<dbReference type="InterPro" id="IPR011993">
    <property type="entry name" value="PH-like_dom_sf"/>
</dbReference>
<reference evidence="16" key="1">
    <citation type="submission" date="2022-01" db="EMBL/GenBank/DDBJ databases">
        <authorList>
            <person name="King R."/>
        </authorList>
    </citation>
    <scope>NUCLEOTIDE SEQUENCE</scope>
</reference>
<feature type="domain" description="START" evidence="15">
    <location>
        <begin position="352"/>
        <end position="565"/>
    </location>
</feature>
<evidence type="ECO:0000256" key="4">
    <source>
        <dbReference type="ARBA" id="ARBA00004555"/>
    </source>
</evidence>
<feature type="domain" description="PH" evidence="14">
    <location>
        <begin position="17"/>
        <end position="111"/>
    </location>
</feature>
<evidence type="ECO:0000256" key="1">
    <source>
        <dbReference type="ARBA" id="ARBA00000074"/>
    </source>
</evidence>
<dbReference type="OrthoDB" id="2344588at2759"/>
<evidence type="ECO:0000313" key="17">
    <source>
        <dbReference type="Proteomes" id="UP001153620"/>
    </source>
</evidence>
<evidence type="ECO:0000256" key="6">
    <source>
        <dbReference type="ARBA" id="ARBA00022448"/>
    </source>
</evidence>
<evidence type="ECO:0000256" key="2">
    <source>
        <dbReference type="ARBA" id="ARBA00004240"/>
    </source>
</evidence>
<keyword evidence="7" id="KW-0963">Cytoplasm</keyword>
<evidence type="ECO:0000256" key="8">
    <source>
        <dbReference type="ARBA" id="ARBA00022824"/>
    </source>
</evidence>
<comment type="subcellular location">
    <subcellularLocation>
        <location evidence="3">Cytoplasm</location>
    </subcellularLocation>
    <subcellularLocation>
        <location evidence="2">Endoplasmic reticulum</location>
    </subcellularLocation>
    <subcellularLocation>
        <location evidence="4">Golgi apparatus</location>
    </subcellularLocation>
</comment>
<dbReference type="GO" id="GO:0005794">
    <property type="term" value="C:Golgi apparatus"/>
    <property type="evidence" value="ECO:0007669"/>
    <property type="project" value="UniProtKB-SubCell"/>
</dbReference>
<keyword evidence="17" id="KW-1185">Reference proteome</keyword>
<dbReference type="GO" id="GO:0035621">
    <property type="term" value="P:ER to Golgi ceramide transport"/>
    <property type="evidence" value="ECO:0007669"/>
    <property type="project" value="TreeGrafter"/>
</dbReference>
<dbReference type="EMBL" id="OU895877">
    <property type="protein sequence ID" value="CAG9799760.1"/>
    <property type="molecule type" value="Genomic_DNA"/>
</dbReference>
<dbReference type="Gene3D" id="2.30.29.30">
    <property type="entry name" value="Pleckstrin-homology domain (PH domain)/Phosphotyrosine-binding domain (PTB)"/>
    <property type="match status" value="1"/>
</dbReference>
<evidence type="ECO:0000256" key="9">
    <source>
        <dbReference type="ARBA" id="ARBA00023034"/>
    </source>
</evidence>
<dbReference type="SUPFAM" id="SSF50729">
    <property type="entry name" value="PH domain-like"/>
    <property type="match status" value="1"/>
</dbReference>
<keyword evidence="9" id="KW-0333">Golgi apparatus</keyword>
<proteinExistence type="predicted"/>
<evidence type="ECO:0000256" key="12">
    <source>
        <dbReference type="ARBA" id="ARBA00031527"/>
    </source>
</evidence>
<dbReference type="SUPFAM" id="SSF55961">
    <property type="entry name" value="Bet v1-like"/>
    <property type="match status" value="1"/>
</dbReference>
<evidence type="ECO:0000256" key="11">
    <source>
        <dbReference type="ARBA" id="ARBA00023055"/>
    </source>
</evidence>
<keyword evidence="8" id="KW-0256">Endoplasmic reticulum</keyword>
<evidence type="ECO:0000259" key="15">
    <source>
        <dbReference type="PROSITE" id="PS50848"/>
    </source>
</evidence>
<accession>A0A9N9RMF9</accession>
<evidence type="ECO:0000256" key="7">
    <source>
        <dbReference type="ARBA" id="ARBA00022490"/>
    </source>
</evidence>
<evidence type="ECO:0000256" key="10">
    <source>
        <dbReference type="ARBA" id="ARBA00023054"/>
    </source>
</evidence>
<dbReference type="PROSITE" id="PS50848">
    <property type="entry name" value="START"/>
    <property type="match status" value="1"/>
</dbReference>
<dbReference type="Proteomes" id="UP001153620">
    <property type="component" value="Chromosome 1"/>
</dbReference>
<dbReference type="PROSITE" id="PS50003">
    <property type="entry name" value="PH_DOMAIN"/>
    <property type="match status" value="1"/>
</dbReference>
<dbReference type="InterPro" id="IPR051213">
    <property type="entry name" value="START_lipid_transfer"/>
</dbReference>
<evidence type="ECO:0000313" key="16">
    <source>
        <dbReference type="EMBL" id="CAG9799760.1"/>
    </source>
</evidence>
<dbReference type="GO" id="GO:0008289">
    <property type="term" value="F:lipid binding"/>
    <property type="evidence" value="ECO:0007669"/>
    <property type="project" value="InterPro"/>
</dbReference>
<dbReference type="PANTHER" id="PTHR19308:SF53">
    <property type="entry name" value="CERAMIDE TRANSFER PROTEIN"/>
    <property type="match status" value="1"/>
</dbReference>
<keyword evidence="10" id="KW-0175">Coiled coil</keyword>
<sequence>MQATAEDESLSENEENTTDLKGYLLKWVNYIHGWQVRFICLKDSTLSYYKSAEDSDFGCRGAICLERATIKEHEIDECRFDISVENIVWFFRADNLDDKRNWVEVLKSYRIPDDESTQLKRHGSAMSIISTTLSTTSGNSLKQTIREKLNEIETYREILYNQIDALQKFFDACADKNGLLSSLEVDNGLRTYDFKGEAITFRETTSAVSIALNHCIEQITQKEDKFIKKLDKEIERRKKLEEELKECQEELRKAKMSPNGPDFEEEGPYSQIPEDEFFDAVETGLEKIEEVQQIRVKLKLQNQQSQIESGQIVIEAVLDDFGTGNMAKYHTLWPEIDTVCLEQLKHALEGVSDDGWQIFADEGEMKMYRREEEIEGIVVDPLKSCHVVKGCTAREMCHYFFDPRYRNDWETTLEECQILEEISPDTLVFLQTHKRIWPANQRDALFWSHMRRITNSTDENAHDAWLVCNQSTEGPNYPAANQGKCIRIHLRVILLCQTFINPEKLDDLDNLTRDDLTCKITYCSVVNPGGWIKPNLLRAVYKKEYPKFLKRFTGYVLEQSKNKSIKF</sequence>
<dbReference type="AlphaFoldDB" id="A0A9N9RMF9"/>
<name>A0A9N9RMF9_9DIPT</name>
<organism evidence="16 17">
    <name type="scientific">Chironomus riparius</name>
    <dbReference type="NCBI Taxonomy" id="315576"/>
    <lineage>
        <taxon>Eukaryota</taxon>
        <taxon>Metazoa</taxon>
        <taxon>Ecdysozoa</taxon>
        <taxon>Arthropoda</taxon>
        <taxon>Hexapoda</taxon>
        <taxon>Insecta</taxon>
        <taxon>Pterygota</taxon>
        <taxon>Neoptera</taxon>
        <taxon>Endopterygota</taxon>
        <taxon>Diptera</taxon>
        <taxon>Nematocera</taxon>
        <taxon>Chironomoidea</taxon>
        <taxon>Chironomidae</taxon>
        <taxon>Chironominae</taxon>
        <taxon>Chironomus</taxon>
    </lineage>
</organism>
<keyword evidence="11" id="KW-0445">Lipid transport</keyword>
<dbReference type="Gene3D" id="3.30.530.20">
    <property type="match status" value="1"/>
</dbReference>
<dbReference type="InterPro" id="IPR001849">
    <property type="entry name" value="PH_domain"/>
</dbReference>
<keyword evidence="6" id="KW-0813">Transport</keyword>
<comment type="catalytic activity">
    <reaction evidence="1">
        <text>N-hexadecanoylsphing-4-enine(in) = N-hexadecanoylsphing-4-enine(out)</text>
        <dbReference type="Rhea" id="RHEA:45720"/>
        <dbReference type="ChEBI" id="CHEBI:72959"/>
    </reaction>
</comment>